<dbReference type="InterPro" id="IPR029058">
    <property type="entry name" value="AB_hydrolase_fold"/>
</dbReference>
<reference evidence="2 3" key="1">
    <citation type="submission" date="2021-11" db="EMBL/GenBank/DDBJ databases">
        <title>Genomic of Niabella pedocola.</title>
        <authorList>
            <person name="Wu T."/>
        </authorList>
    </citation>
    <scope>NUCLEOTIDE SEQUENCE [LARGE SCALE GENOMIC DNA]</scope>
    <source>
        <strain evidence="2 3">JCM 31011</strain>
    </source>
</reference>
<gene>
    <name evidence="2" type="ORF">LQ567_18965</name>
</gene>
<dbReference type="Gene3D" id="3.40.50.1820">
    <property type="entry name" value="alpha/beta hydrolase"/>
    <property type="match status" value="1"/>
</dbReference>
<proteinExistence type="predicted"/>
<feature type="domain" description="Peptidase S9 prolyl oligopeptidase catalytic" evidence="1">
    <location>
        <begin position="753"/>
        <end position="932"/>
    </location>
</feature>
<comment type="caution">
    <text evidence="2">The sequence shown here is derived from an EMBL/GenBank/DDBJ whole genome shotgun (WGS) entry which is preliminary data.</text>
</comment>
<dbReference type="Proteomes" id="UP001199816">
    <property type="component" value="Unassembled WGS sequence"/>
</dbReference>
<dbReference type="RefSeq" id="WP_231007221.1">
    <property type="nucleotide sequence ID" value="NZ_JAJNEC010000005.1"/>
</dbReference>
<evidence type="ECO:0000259" key="1">
    <source>
        <dbReference type="Pfam" id="PF00326"/>
    </source>
</evidence>
<evidence type="ECO:0000313" key="2">
    <source>
        <dbReference type="EMBL" id="MCD2424872.1"/>
    </source>
</evidence>
<evidence type="ECO:0000313" key="3">
    <source>
        <dbReference type="Proteomes" id="UP001199816"/>
    </source>
</evidence>
<dbReference type="PANTHER" id="PTHR11731">
    <property type="entry name" value="PROTEASE FAMILY S9B,C DIPEPTIDYL-PEPTIDASE IV-RELATED"/>
    <property type="match status" value="1"/>
</dbReference>
<sequence>MKKWILMALAGAGCIAATAQKKPLDHTVYDQWQSIGKTVLSNNGKWIVYNINVQEGDDELVIQATDQSYKKVIARGYDARITGDSRTVVFRIKPLFSELRQARIKKKKPADMPRDSFAVLTLGEDRILKFPGLISYKTPKDQNEWVAGLLKNEVKEKLSYQSDKSKDSLRQVIDSLQYVINTIKPSKGDADKDSVTDFGKNNRLLLINTATGEQHYFANVSDYIFNKKGSQLLIYQTLDLKDTARSARMVLYHLTAKRTDTLLRGGNSFKNLALSDDGSRAAFIAERNARPRAPQKNYKLWYYRQGMDSATVLVDTLTRFLPKGSAVSEYGKVSFSKSGNRLLFGTAPIRPPKDTTLVDIDKVNVDIWNYKDDYLQPYQLENQKKDQEKSYMAVYDFDQSRMTQITGKALPYIYEAMESDGNYFAAVTDTGRRVASQWTGRTSKDVYRVSIKDGRVVPAVKDLDGEIRGSWMAPSGKYVLWYDNRQQHYFVFDGTAARNITAAIKTPLYDEENDVPDDPSPYGVMGWTEGDRSVLIYDRYDIWMVDPLGKQPPVNLTKNGRQKQIVYRYLSTDPEERYIRPANKSLLSTFNTENKKAGFAMLENNRLNTSLFTPQLFQEQPYYYDSASRAKNAPVYAYTKESYTQSPDLYVFNNGKELRLSATNPQQSKYNWGTAALYHWTTFSGKPATGILYRPEDFDSTKKYPVLLYFYEKLSDNLYQYIPPAPTPSRLNISFFVSRGYVVLTPDISYAIGHPAQSAYDYIVSGARDLARHAWIDTAHMGIQGQSWGGIQVAQLVTMTPMFAAAWAGAPVANMTSAYGGIRWKGGVNRQFQYEKTQSRIGATLWEKPELYIENSPLFHLPKVTTPLVIMSNDNDGAVPWYQGIELFTGMRRLGKPVWMLNYNGEEHNLVQRKNRKDISIREQQFFDWLLKGARPPRWITEGVPAVDKGINWGLEQ</sequence>
<dbReference type="EMBL" id="JAJNEC010000005">
    <property type="protein sequence ID" value="MCD2424872.1"/>
    <property type="molecule type" value="Genomic_DNA"/>
</dbReference>
<dbReference type="Pfam" id="PF00326">
    <property type="entry name" value="Peptidase_S9"/>
    <property type="match status" value="1"/>
</dbReference>
<dbReference type="PANTHER" id="PTHR11731:SF193">
    <property type="entry name" value="DIPEPTIDYL PEPTIDASE 9"/>
    <property type="match status" value="1"/>
</dbReference>
<dbReference type="InterPro" id="IPR050278">
    <property type="entry name" value="Serine_Prot_S9B/DPPIV"/>
</dbReference>
<dbReference type="SUPFAM" id="SSF53474">
    <property type="entry name" value="alpha/beta-Hydrolases"/>
    <property type="match status" value="1"/>
</dbReference>
<dbReference type="InterPro" id="IPR001375">
    <property type="entry name" value="Peptidase_S9_cat"/>
</dbReference>
<protein>
    <submittedName>
        <fullName evidence="2">Prolyl oligopeptidase family serine peptidase</fullName>
    </submittedName>
</protein>
<organism evidence="2 3">
    <name type="scientific">Niabella pedocola</name>
    <dbReference type="NCBI Taxonomy" id="1752077"/>
    <lineage>
        <taxon>Bacteria</taxon>
        <taxon>Pseudomonadati</taxon>
        <taxon>Bacteroidota</taxon>
        <taxon>Chitinophagia</taxon>
        <taxon>Chitinophagales</taxon>
        <taxon>Chitinophagaceae</taxon>
        <taxon>Niabella</taxon>
    </lineage>
</organism>
<name>A0ABS8PUX3_9BACT</name>
<dbReference type="SUPFAM" id="SSF82171">
    <property type="entry name" value="DPP6 N-terminal domain-like"/>
    <property type="match status" value="1"/>
</dbReference>
<keyword evidence="3" id="KW-1185">Reference proteome</keyword>
<accession>A0ABS8PUX3</accession>